<evidence type="ECO:0000313" key="2">
    <source>
        <dbReference type="EMBL" id="SEL73056.1"/>
    </source>
</evidence>
<dbReference type="PROSITE" id="PS51257">
    <property type="entry name" value="PROKAR_LIPOPROTEIN"/>
    <property type="match status" value="1"/>
</dbReference>
<accession>A0A1H7SLS7</accession>
<feature type="compositionally biased region" description="Low complexity" evidence="1">
    <location>
        <begin position="290"/>
        <end position="301"/>
    </location>
</feature>
<feature type="region of interest" description="Disordered" evidence="1">
    <location>
        <begin position="289"/>
        <end position="308"/>
    </location>
</feature>
<gene>
    <name evidence="2" type="ORF">SAMN04488691_107119</name>
</gene>
<protein>
    <submittedName>
        <fullName evidence="2">Uncharacterized protein</fullName>
    </submittedName>
</protein>
<sequence length="308" mass="32090">MQRRAFLSAVGIGLTSVTGCLASADDGGSTGDDETTDAPPTTEEPDTDDSDESVAVDAGEHVTAVVGTEPDGDSGFVPHRLRLTNDSEEPWVARIEVTPTLAHPHAGTYKLAPDAEVSVVLRVPADYDVRVTDVQSGATATESLSPDDFDCNQSWTAFSPDGDDISVAGASTRMACAPPTLAGDDALSVTVGDGSLSSESYTKPHAVSVGNATDETTLVDVAIETDEGRVAFGGRYRLESDARVDVRVTEQSALVARVVRLDSETEKAVSIDKSVFDCNNSRTAISLDDSGGLTSSTASTLMACQKPE</sequence>
<dbReference type="AlphaFoldDB" id="A0A1H7SLS7"/>
<dbReference type="OrthoDB" id="169107at2157"/>
<name>A0A1H7SLS7_HALLR</name>
<dbReference type="RefSeq" id="WP_074795422.1">
    <property type="nucleotide sequence ID" value="NZ_FOAD01000007.1"/>
</dbReference>
<dbReference type="Proteomes" id="UP000183894">
    <property type="component" value="Unassembled WGS sequence"/>
</dbReference>
<feature type="compositionally biased region" description="Acidic residues" evidence="1">
    <location>
        <begin position="43"/>
        <end position="52"/>
    </location>
</feature>
<reference evidence="2 3" key="1">
    <citation type="submission" date="2016-10" db="EMBL/GenBank/DDBJ databases">
        <authorList>
            <person name="de Groot N.N."/>
        </authorList>
    </citation>
    <scope>NUCLEOTIDE SEQUENCE [LARGE SCALE GENOMIC DNA]</scope>
    <source>
        <strain evidence="2 3">CDM_5</strain>
    </source>
</reference>
<proteinExistence type="predicted"/>
<evidence type="ECO:0000313" key="3">
    <source>
        <dbReference type="Proteomes" id="UP000183894"/>
    </source>
</evidence>
<organism evidence="2 3">
    <name type="scientific">Haloferax larsenii</name>
    <dbReference type="NCBI Taxonomy" id="302484"/>
    <lineage>
        <taxon>Archaea</taxon>
        <taxon>Methanobacteriati</taxon>
        <taxon>Methanobacteriota</taxon>
        <taxon>Stenosarchaea group</taxon>
        <taxon>Halobacteria</taxon>
        <taxon>Halobacteriales</taxon>
        <taxon>Haloferacaceae</taxon>
        <taxon>Haloferax</taxon>
    </lineage>
</organism>
<evidence type="ECO:0000256" key="1">
    <source>
        <dbReference type="SAM" id="MobiDB-lite"/>
    </source>
</evidence>
<feature type="region of interest" description="Disordered" evidence="1">
    <location>
        <begin position="22"/>
        <end position="52"/>
    </location>
</feature>
<dbReference type="EMBL" id="FOAD01000007">
    <property type="protein sequence ID" value="SEL73056.1"/>
    <property type="molecule type" value="Genomic_DNA"/>
</dbReference>